<evidence type="ECO:0000313" key="2">
    <source>
        <dbReference type="EMBL" id="BDE07373.1"/>
    </source>
</evidence>
<dbReference type="Proteomes" id="UP001317532">
    <property type="component" value="Chromosome"/>
</dbReference>
<accession>A0AAN1XZQ4</accession>
<reference evidence="2 3" key="1">
    <citation type="journal article" date="2022" name="ISME Commun">
        <title>Vulcanimicrobium alpinus gen. nov. sp. nov., the first cultivated representative of the candidate phylum 'Eremiobacterota', is a metabolically versatile aerobic anoxygenic phototroph.</title>
        <authorList>
            <person name="Yabe S."/>
            <person name="Muto K."/>
            <person name="Abe K."/>
            <person name="Yokota A."/>
            <person name="Staudigel H."/>
            <person name="Tebo B.M."/>
        </authorList>
    </citation>
    <scope>NUCLEOTIDE SEQUENCE [LARGE SCALE GENOMIC DNA]</scope>
    <source>
        <strain evidence="2 3">WC8-2</strain>
    </source>
</reference>
<sequence>MRSRSITPACGAIPFANAAYDCGFPSVSPSGSALADGDAPPFTRTPPGPGDPCGSGEGVPSGETGTGTGVPLAAAFGTAEGAAEAAAAAGTAFPAPCAAANDAVTLNAATKQTATSRTIEPERFHTPPAKPAARPPGPTMSAPAVRGCGGHSERAQARRAESDVKT</sequence>
<feature type="compositionally biased region" description="Gly residues" evidence="1">
    <location>
        <begin position="51"/>
        <end position="68"/>
    </location>
</feature>
<name>A0AAN1XZQ4_UNVUL</name>
<evidence type="ECO:0000313" key="3">
    <source>
        <dbReference type="Proteomes" id="UP001317532"/>
    </source>
</evidence>
<feature type="region of interest" description="Disordered" evidence="1">
    <location>
        <begin position="109"/>
        <end position="166"/>
    </location>
</feature>
<protein>
    <submittedName>
        <fullName evidence="2">Uncharacterized protein</fullName>
    </submittedName>
</protein>
<feature type="region of interest" description="Disordered" evidence="1">
    <location>
        <begin position="29"/>
        <end position="72"/>
    </location>
</feature>
<organism evidence="2 3">
    <name type="scientific">Vulcanimicrobium alpinum</name>
    <dbReference type="NCBI Taxonomy" id="3016050"/>
    <lineage>
        <taxon>Bacteria</taxon>
        <taxon>Bacillati</taxon>
        <taxon>Vulcanimicrobiota</taxon>
        <taxon>Vulcanimicrobiia</taxon>
        <taxon>Vulcanimicrobiales</taxon>
        <taxon>Vulcanimicrobiaceae</taxon>
        <taxon>Vulcanimicrobium</taxon>
    </lineage>
</organism>
<gene>
    <name evidence="2" type="ORF">WPS_26490</name>
</gene>
<dbReference type="AlphaFoldDB" id="A0AAN1XZQ4"/>
<keyword evidence="3" id="KW-1185">Reference proteome</keyword>
<feature type="compositionally biased region" description="Basic and acidic residues" evidence="1">
    <location>
        <begin position="151"/>
        <end position="166"/>
    </location>
</feature>
<dbReference type="EMBL" id="AP025523">
    <property type="protein sequence ID" value="BDE07373.1"/>
    <property type="molecule type" value="Genomic_DNA"/>
</dbReference>
<evidence type="ECO:0000256" key="1">
    <source>
        <dbReference type="SAM" id="MobiDB-lite"/>
    </source>
</evidence>
<feature type="compositionally biased region" description="Pro residues" evidence="1">
    <location>
        <begin position="128"/>
        <end position="138"/>
    </location>
</feature>
<proteinExistence type="predicted"/>
<dbReference type="KEGG" id="vab:WPS_26490"/>